<evidence type="ECO:0000313" key="2">
    <source>
        <dbReference type="EMBL" id="SHJ08521.1"/>
    </source>
</evidence>
<reference evidence="2 3" key="1">
    <citation type="submission" date="2016-11" db="EMBL/GenBank/DDBJ databases">
        <authorList>
            <person name="Jaros S."/>
            <person name="Januszkiewicz K."/>
            <person name="Wedrychowicz H."/>
        </authorList>
    </citation>
    <scope>NUCLEOTIDE SEQUENCE [LARGE SCALE GENOMIC DNA]</scope>
    <source>
        <strain evidence="2 3">DSM 21425</strain>
    </source>
</reference>
<keyword evidence="3" id="KW-1185">Reference proteome</keyword>
<dbReference type="PANTHER" id="PTHR36974">
    <property type="entry name" value="MEMBRANE PROTEIN-RELATED"/>
    <property type="match status" value="1"/>
</dbReference>
<name>A0A1M6GF61_9FLAO</name>
<evidence type="ECO:0000313" key="3">
    <source>
        <dbReference type="Proteomes" id="UP000184225"/>
    </source>
</evidence>
<organism evidence="2 3">
    <name type="scientific">Mesonia phycicola</name>
    <dbReference type="NCBI Taxonomy" id="579105"/>
    <lineage>
        <taxon>Bacteria</taxon>
        <taxon>Pseudomonadati</taxon>
        <taxon>Bacteroidota</taxon>
        <taxon>Flavobacteriia</taxon>
        <taxon>Flavobacteriales</taxon>
        <taxon>Flavobacteriaceae</taxon>
        <taxon>Mesonia</taxon>
    </lineage>
</organism>
<keyword evidence="1" id="KW-1133">Transmembrane helix</keyword>
<feature type="transmembrane region" description="Helical" evidence="1">
    <location>
        <begin position="97"/>
        <end position="117"/>
    </location>
</feature>
<dbReference type="EMBL" id="FQYY01000008">
    <property type="protein sequence ID" value="SHJ08521.1"/>
    <property type="molecule type" value="Genomic_DNA"/>
</dbReference>
<dbReference type="STRING" id="579105.SAMN04488096_1081"/>
<gene>
    <name evidence="2" type="ORF">SAMN04488096_1081</name>
</gene>
<feature type="transmembrane region" description="Helical" evidence="1">
    <location>
        <begin position="41"/>
        <end position="59"/>
    </location>
</feature>
<protein>
    <submittedName>
        <fullName evidence="2">Uncharacterized membrane protein</fullName>
    </submittedName>
</protein>
<evidence type="ECO:0000256" key="1">
    <source>
        <dbReference type="SAM" id="Phobius"/>
    </source>
</evidence>
<feature type="transmembrane region" description="Helical" evidence="1">
    <location>
        <begin position="6"/>
        <end position="29"/>
    </location>
</feature>
<proteinExistence type="predicted"/>
<keyword evidence="1" id="KW-0812">Transmembrane</keyword>
<dbReference type="PANTHER" id="PTHR36974:SF1">
    <property type="entry name" value="DOXX FAMILY MEMBRANE PROTEIN"/>
    <property type="match status" value="1"/>
</dbReference>
<dbReference type="Proteomes" id="UP000184225">
    <property type="component" value="Unassembled WGS sequence"/>
</dbReference>
<dbReference type="AlphaFoldDB" id="A0A1M6GF61"/>
<feature type="transmembrane region" description="Helical" evidence="1">
    <location>
        <begin position="65"/>
        <end position="85"/>
    </location>
</feature>
<sequence length="119" mass="13893">MNYPWHLYLMGFIYIIAGINHFIKPKIYLRIMPRYLPKHQLLVYASGALEVIFGVGVCISITKEIAIYGIITLLVLFFSVHFYMLSSKKASAGLPKWLLIIRIPLQFVLIYWAYYYLAL</sequence>
<dbReference type="OrthoDB" id="327939at2"/>
<keyword evidence="1" id="KW-0472">Membrane</keyword>
<accession>A0A1M6GF61</accession>